<protein>
    <submittedName>
        <fullName evidence="1">Uncharacterized protein YwgA</fullName>
    </submittedName>
</protein>
<dbReference type="RefSeq" id="WP_204699277.1">
    <property type="nucleotide sequence ID" value="NZ_JAFBEC010000013.1"/>
</dbReference>
<sequence>MLTEHVHIMSLLGTAEEIVGRKKFQKVVYIGKQLGMPFHEKYGFHMYGPYSEELTIRLDELKQFGFIRETHEECSGYSQYRYQLAESGREYLTKTTRSWTCDDEKVVVDELNACTSKFLELTATILYLQPASKEEVIERVWTLKKTQNYSLEDINEAYALIARWKQSIAESTLTH</sequence>
<evidence type="ECO:0000313" key="1">
    <source>
        <dbReference type="EMBL" id="MBM7634465.1"/>
    </source>
</evidence>
<keyword evidence="2" id="KW-1185">Reference proteome</keyword>
<proteinExistence type="predicted"/>
<dbReference type="Proteomes" id="UP000741863">
    <property type="component" value="Unassembled WGS sequence"/>
</dbReference>
<gene>
    <name evidence="1" type="ORF">JOD17_003584</name>
</gene>
<organism evidence="1 2">
    <name type="scientific">Geomicrobium sediminis</name>
    <dbReference type="NCBI Taxonomy" id="1347788"/>
    <lineage>
        <taxon>Bacteria</taxon>
        <taxon>Bacillati</taxon>
        <taxon>Bacillota</taxon>
        <taxon>Bacilli</taxon>
        <taxon>Bacillales</taxon>
        <taxon>Geomicrobium</taxon>
    </lineage>
</organism>
<comment type="caution">
    <text evidence="1">The sequence shown here is derived from an EMBL/GenBank/DDBJ whole genome shotgun (WGS) entry which is preliminary data.</text>
</comment>
<accession>A0ABS2PHE8</accession>
<evidence type="ECO:0000313" key="2">
    <source>
        <dbReference type="Proteomes" id="UP000741863"/>
    </source>
</evidence>
<name>A0ABS2PHE8_9BACL</name>
<reference evidence="1 2" key="1">
    <citation type="submission" date="2021-01" db="EMBL/GenBank/DDBJ databases">
        <title>Genomic Encyclopedia of Type Strains, Phase IV (KMG-IV): sequencing the most valuable type-strain genomes for metagenomic binning, comparative biology and taxonomic classification.</title>
        <authorList>
            <person name="Goeker M."/>
        </authorList>
    </citation>
    <scope>NUCLEOTIDE SEQUENCE [LARGE SCALE GENOMIC DNA]</scope>
    <source>
        <strain evidence="1 2">DSM 25540</strain>
    </source>
</reference>
<dbReference type="EMBL" id="JAFBEC010000013">
    <property type="protein sequence ID" value="MBM7634465.1"/>
    <property type="molecule type" value="Genomic_DNA"/>
</dbReference>